<feature type="transmembrane region" description="Helical" evidence="2">
    <location>
        <begin position="221"/>
        <end position="241"/>
    </location>
</feature>
<reference evidence="3 4" key="1">
    <citation type="submission" date="2022-04" db="EMBL/GenBank/DDBJ databases">
        <title>Positive selection, recombination, and allopatry shape intraspecific diversity of widespread and dominant cyanobacteria.</title>
        <authorList>
            <person name="Wei J."/>
            <person name="Shu W."/>
            <person name="Hu C."/>
        </authorList>
    </citation>
    <scope>NUCLEOTIDE SEQUENCE [LARGE SCALE GENOMIC DNA]</scope>
    <source>
        <strain evidence="3 4">GB2-A5</strain>
    </source>
</reference>
<dbReference type="Proteomes" id="UP001442494">
    <property type="component" value="Unassembled WGS sequence"/>
</dbReference>
<feature type="region of interest" description="Disordered" evidence="1">
    <location>
        <begin position="1"/>
        <end position="28"/>
    </location>
</feature>
<gene>
    <name evidence="3" type="ORF">NDI37_20755</name>
</gene>
<keyword evidence="2" id="KW-1133">Transmembrane helix</keyword>
<evidence type="ECO:0000256" key="2">
    <source>
        <dbReference type="SAM" id="Phobius"/>
    </source>
</evidence>
<evidence type="ECO:0000313" key="3">
    <source>
        <dbReference type="EMBL" id="MEP0866886.1"/>
    </source>
</evidence>
<comment type="caution">
    <text evidence="3">The sequence shown here is derived from an EMBL/GenBank/DDBJ whole genome shotgun (WGS) entry which is preliminary data.</text>
</comment>
<evidence type="ECO:0000313" key="4">
    <source>
        <dbReference type="Proteomes" id="UP001442494"/>
    </source>
</evidence>
<sequence>MSPLANPDKSLASSFPVSDWERGSKAPKIANTQELRHLTVGIPSRNQRFLPTIAETLLILLTLLTAPASAHKVQIAEDVGGTLHIEPNDNPKAGEPSLAWVALTRKGGQVIPLQECNCKLSVYSQPRTQQTTPLLSPPLKAISTEGYQGIPGASVVFPSPGAYQLQLSGTPTSGADFKPFELKFTVTVAAGTGVPKVSQQTTQQVAQNSLADKEGGSSADLHTPIAIALLTLVVAIAIGVWRRLK</sequence>
<proteinExistence type="predicted"/>
<keyword evidence="2" id="KW-0812">Transmembrane</keyword>
<protein>
    <recommendedName>
        <fullName evidence="5">Transketolase</fullName>
    </recommendedName>
</protein>
<dbReference type="EMBL" id="JAMPKK010000054">
    <property type="protein sequence ID" value="MEP0866886.1"/>
    <property type="molecule type" value="Genomic_DNA"/>
</dbReference>
<evidence type="ECO:0000256" key="1">
    <source>
        <dbReference type="SAM" id="MobiDB-lite"/>
    </source>
</evidence>
<keyword evidence="4" id="KW-1185">Reference proteome</keyword>
<organism evidence="3 4">
    <name type="scientific">Funiculus sociatus GB2-A5</name>
    <dbReference type="NCBI Taxonomy" id="2933946"/>
    <lineage>
        <taxon>Bacteria</taxon>
        <taxon>Bacillati</taxon>
        <taxon>Cyanobacteriota</taxon>
        <taxon>Cyanophyceae</taxon>
        <taxon>Coleofasciculales</taxon>
        <taxon>Coleofasciculaceae</taxon>
        <taxon>Funiculus</taxon>
    </lineage>
</organism>
<dbReference type="RefSeq" id="WP_190418516.1">
    <property type="nucleotide sequence ID" value="NZ_JAMPKK010000054.1"/>
</dbReference>
<name>A0ABV0JW45_9CYAN</name>
<evidence type="ECO:0008006" key="5">
    <source>
        <dbReference type="Google" id="ProtNLM"/>
    </source>
</evidence>
<keyword evidence="2" id="KW-0472">Membrane</keyword>
<accession>A0ABV0JW45</accession>